<dbReference type="EMBL" id="RKQZ01000001">
    <property type="protein sequence ID" value="RPF20109.1"/>
    <property type="molecule type" value="Genomic_DNA"/>
</dbReference>
<keyword evidence="3" id="KW-0472">Membrane</keyword>
<feature type="transmembrane region" description="Helical" evidence="3">
    <location>
        <begin position="234"/>
        <end position="254"/>
    </location>
</feature>
<comment type="caution">
    <text evidence="5">The sequence shown here is derived from an EMBL/GenBank/DDBJ whole genome shotgun (WGS) entry which is preliminary data.</text>
</comment>
<name>A0A3N4YG47_9MICO</name>
<protein>
    <submittedName>
        <fullName evidence="5">Glycosyltransferase involved in cell wall biosynthesis</fullName>
    </submittedName>
</protein>
<evidence type="ECO:0000259" key="4">
    <source>
        <dbReference type="Pfam" id="PF00535"/>
    </source>
</evidence>
<dbReference type="PANTHER" id="PTHR48090">
    <property type="entry name" value="UNDECAPRENYL-PHOSPHATE 4-DEOXY-4-FORMAMIDO-L-ARABINOSE TRANSFERASE-RELATED"/>
    <property type="match status" value="1"/>
</dbReference>
<dbReference type="PANTHER" id="PTHR48090:SF7">
    <property type="entry name" value="RFBJ PROTEIN"/>
    <property type="match status" value="1"/>
</dbReference>
<keyword evidence="3" id="KW-1133">Transmembrane helix</keyword>
<evidence type="ECO:0000313" key="5">
    <source>
        <dbReference type="EMBL" id="RPF20109.1"/>
    </source>
</evidence>
<evidence type="ECO:0000256" key="2">
    <source>
        <dbReference type="SAM" id="MobiDB-lite"/>
    </source>
</evidence>
<dbReference type="Pfam" id="PF00535">
    <property type="entry name" value="Glycos_transf_2"/>
    <property type="match status" value="1"/>
</dbReference>
<feature type="compositionally biased region" description="Basic and acidic residues" evidence="2">
    <location>
        <begin position="388"/>
        <end position="408"/>
    </location>
</feature>
<feature type="compositionally biased region" description="Basic and acidic residues" evidence="2">
    <location>
        <begin position="355"/>
        <end position="367"/>
    </location>
</feature>
<evidence type="ECO:0000256" key="3">
    <source>
        <dbReference type="SAM" id="Phobius"/>
    </source>
</evidence>
<organism evidence="5 6">
    <name type="scientific">Myceligenerans xiligouense</name>
    <dbReference type="NCBI Taxonomy" id="253184"/>
    <lineage>
        <taxon>Bacteria</taxon>
        <taxon>Bacillati</taxon>
        <taxon>Actinomycetota</taxon>
        <taxon>Actinomycetes</taxon>
        <taxon>Micrococcales</taxon>
        <taxon>Promicromonosporaceae</taxon>
        <taxon>Myceligenerans</taxon>
    </lineage>
</organism>
<feature type="transmembrane region" description="Helical" evidence="3">
    <location>
        <begin position="266"/>
        <end position="289"/>
    </location>
</feature>
<dbReference type="SUPFAM" id="SSF53448">
    <property type="entry name" value="Nucleotide-diphospho-sugar transferases"/>
    <property type="match status" value="1"/>
</dbReference>
<dbReference type="Gene3D" id="3.90.550.10">
    <property type="entry name" value="Spore Coat Polysaccharide Biosynthesis Protein SpsA, Chain A"/>
    <property type="match status" value="1"/>
</dbReference>
<gene>
    <name evidence="5" type="ORF">EDD34_0687</name>
</gene>
<keyword evidence="5" id="KW-0808">Transferase</keyword>
<dbReference type="Proteomes" id="UP000280501">
    <property type="component" value="Unassembled WGS sequence"/>
</dbReference>
<sequence>MKLFVQIPCLNEAETLPLVLATIPREMPGIDEVEILVIDDGSTDATVEVARRLGVRHFVRHARTMGLARSFRDGVDYALRHGADIVVNTDGDNQYPQERIGDLVAPVVGGEADIAIADRQTGTIEHFSPLKKVLQKVGSEVVNFAAETDLPDAASGFRAYSRASLMRLNVVTQFSYCMETIIQAGNKRLRIASVPVTTNPKTRESRLFSSMGQHIRKSGQAITRSYLMYKPHTVFVTLGVIFGLGYLIPFGRYLVLLMLGQAGQHIQSLILGSSMLVGALLSFALLVIADLLKTNRTLMEETLERLKEVQYGRDSHAVPKVVALAAVSGATAGADGEAGASAWHDATSDTTAPADTHDGPATDHRGTAEPGGEPGETGTSARPALRAGRSEVHRDAPGGRAEEPAGRS</sequence>
<keyword evidence="6" id="KW-1185">Reference proteome</keyword>
<dbReference type="GO" id="GO:0016740">
    <property type="term" value="F:transferase activity"/>
    <property type="evidence" value="ECO:0007669"/>
    <property type="project" value="UniProtKB-KW"/>
</dbReference>
<accession>A0A3N4YG47</accession>
<dbReference type="AlphaFoldDB" id="A0A3N4YG47"/>
<proteinExistence type="inferred from homology"/>
<evidence type="ECO:0000313" key="6">
    <source>
        <dbReference type="Proteomes" id="UP000280501"/>
    </source>
</evidence>
<feature type="domain" description="Glycosyltransferase 2-like" evidence="4">
    <location>
        <begin position="6"/>
        <end position="166"/>
    </location>
</feature>
<dbReference type="InterPro" id="IPR029044">
    <property type="entry name" value="Nucleotide-diphossugar_trans"/>
</dbReference>
<dbReference type="InterPro" id="IPR001173">
    <property type="entry name" value="Glyco_trans_2-like"/>
</dbReference>
<dbReference type="RefSeq" id="WP_123813317.1">
    <property type="nucleotide sequence ID" value="NZ_RKQZ01000001.1"/>
</dbReference>
<evidence type="ECO:0000256" key="1">
    <source>
        <dbReference type="ARBA" id="ARBA00006739"/>
    </source>
</evidence>
<feature type="compositionally biased region" description="Low complexity" evidence="2">
    <location>
        <begin position="368"/>
        <end position="379"/>
    </location>
</feature>
<dbReference type="CDD" id="cd04179">
    <property type="entry name" value="DPM_DPG-synthase_like"/>
    <property type="match status" value="1"/>
</dbReference>
<keyword evidence="3" id="KW-0812">Transmembrane</keyword>
<feature type="region of interest" description="Disordered" evidence="2">
    <location>
        <begin position="336"/>
        <end position="408"/>
    </location>
</feature>
<reference evidence="5 6" key="1">
    <citation type="submission" date="2018-11" db="EMBL/GenBank/DDBJ databases">
        <title>Sequencing the genomes of 1000 actinobacteria strains.</title>
        <authorList>
            <person name="Klenk H.-P."/>
        </authorList>
    </citation>
    <scope>NUCLEOTIDE SEQUENCE [LARGE SCALE GENOMIC DNA]</scope>
    <source>
        <strain evidence="5 6">DSM 15700</strain>
    </source>
</reference>
<dbReference type="InterPro" id="IPR050256">
    <property type="entry name" value="Glycosyltransferase_2"/>
</dbReference>
<comment type="similarity">
    <text evidence="1">Belongs to the glycosyltransferase 2 family.</text>
</comment>
<dbReference type="OrthoDB" id="9810303at2"/>